<organism evidence="1 2">
    <name type="scientific">Dinghuibacter silviterrae</name>
    <dbReference type="NCBI Taxonomy" id="1539049"/>
    <lineage>
        <taxon>Bacteria</taxon>
        <taxon>Pseudomonadati</taxon>
        <taxon>Bacteroidota</taxon>
        <taxon>Chitinophagia</taxon>
        <taxon>Chitinophagales</taxon>
        <taxon>Chitinophagaceae</taxon>
        <taxon>Dinghuibacter</taxon>
    </lineage>
</organism>
<dbReference type="Proteomes" id="UP000294498">
    <property type="component" value="Unassembled WGS sequence"/>
</dbReference>
<keyword evidence="2" id="KW-1185">Reference proteome</keyword>
<dbReference type="EMBL" id="SODV01000001">
    <property type="protein sequence ID" value="TDW99280.1"/>
    <property type="molecule type" value="Genomic_DNA"/>
</dbReference>
<name>A0A4R8DQ78_9BACT</name>
<reference evidence="1 2" key="1">
    <citation type="submission" date="2019-03" db="EMBL/GenBank/DDBJ databases">
        <title>Genomic Encyclopedia of Type Strains, Phase IV (KMG-IV): sequencing the most valuable type-strain genomes for metagenomic binning, comparative biology and taxonomic classification.</title>
        <authorList>
            <person name="Goeker M."/>
        </authorList>
    </citation>
    <scope>NUCLEOTIDE SEQUENCE [LARGE SCALE GENOMIC DNA]</scope>
    <source>
        <strain evidence="1 2">DSM 100059</strain>
    </source>
</reference>
<evidence type="ECO:0000313" key="1">
    <source>
        <dbReference type="EMBL" id="TDW99280.1"/>
    </source>
</evidence>
<protein>
    <submittedName>
        <fullName evidence="1">Uncharacterized protein</fullName>
    </submittedName>
</protein>
<sequence>MGDSLGFTLYKRAQEQMTGCFPAIYISEKTNLYPLCVRFYLLTFEATHKNICFWNLFIRDIFSLELLY</sequence>
<accession>A0A4R8DQ78</accession>
<dbReference type="AlphaFoldDB" id="A0A4R8DQ78"/>
<proteinExistence type="predicted"/>
<gene>
    <name evidence="1" type="ORF">EDB95_0289</name>
</gene>
<evidence type="ECO:0000313" key="2">
    <source>
        <dbReference type="Proteomes" id="UP000294498"/>
    </source>
</evidence>
<comment type="caution">
    <text evidence="1">The sequence shown here is derived from an EMBL/GenBank/DDBJ whole genome shotgun (WGS) entry which is preliminary data.</text>
</comment>